<name>A0A1Q5T6N6_9EURO</name>
<feature type="transmembrane region" description="Helical" evidence="1">
    <location>
        <begin position="55"/>
        <end position="82"/>
    </location>
</feature>
<keyword evidence="3" id="KW-1185">Reference proteome</keyword>
<protein>
    <submittedName>
        <fullName evidence="2">Uncharacterized protein</fullName>
    </submittedName>
</protein>
<proteinExistence type="predicted"/>
<sequence>MSLAKEQSSVLEWATGPKILPTAGWHINTPNNTTLLSQCYNQLVPRTADYENFSILGLIITLVLCGLIVLTGLTIDTVVSWLHQKSTYMRKQWEAEDTLALHMAAYPSLGLWRDDEEGSPPSCVLLNSSTTDIQLRDTETEEE</sequence>
<dbReference type="EMBL" id="MNBE01000701">
    <property type="protein sequence ID" value="OKO95917.1"/>
    <property type="molecule type" value="Genomic_DNA"/>
</dbReference>
<gene>
    <name evidence="2" type="ORF">PENSUB_10938</name>
</gene>
<evidence type="ECO:0000313" key="2">
    <source>
        <dbReference type="EMBL" id="OKO95917.1"/>
    </source>
</evidence>
<dbReference type="Proteomes" id="UP000186955">
    <property type="component" value="Unassembled WGS sequence"/>
</dbReference>
<keyword evidence="1" id="KW-1133">Transmembrane helix</keyword>
<evidence type="ECO:0000313" key="3">
    <source>
        <dbReference type="Proteomes" id="UP000186955"/>
    </source>
</evidence>
<keyword evidence="1" id="KW-0812">Transmembrane</keyword>
<reference evidence="2 3" key="1">
    <citation type="submission" date="2016-10" db="EMBL/GenBank/DDBJ databases">
        <title>Genome sequence of the ascomycete fungus Penicillium subrubescens.</title>
        <authorList>
            <person name="De Vries R.P."/>
            <person name="Peng M."/>
            <person name="Dilokpimol A."/>
            <person name="Hilden K."/>
            <person name="Makela M.R."/>
            <person name="Grigoriev I."/>
            <person name="Riley R."/>
            <person name="Granchi Z."/>
        </authorList>
    </citation>
    <scope>NUCLEOTIDE SEQUENCE [LARGE SCALE GENOMIC DNA]</scope>
    <source>
        <strain evidence="2 3">CBS 132785</strain>
    </source>
</reference>
<dbReference type="AlphaFoldDB" id="A0A1Q5T6N6"/>
<comment type="caution">
    <text evidence="2">The sequence shown here is derived from an EMBL/GenBank/DDBJ whole genome shotgun (WGS) entry which is preliminary data.</text>
</comment>
<organism evidence="2 3">
    <name type="scientific">Penicillium subrubescens</name>
    <dbReference type="NCBI Taxonomy" id="1316194"/>
    <lineage>
        <taxon>Eukaryota</taxon>
        <taxon>Fungi</taxon>
        <taxon>Dikarya</taxon>
        <taxon>Ascomycota</taxon>
        <taxon>Pezizomycotina</taxon>
        <taxon>Eurotiomycetes</taxon>
        <taxon>Eurotiomycetidae</taxon>
        <taxon>Eurotiales</taxon>
        <taxon>Aspergillaceae</taxon>
        <taxon>Penicillium</taxon>
    </lineage>
</organism>
<accession>A0A1Q5T6N6</accession>
<evidence type="ECO:0000256" key="1">
    <source>
        <dbReference type="SAM" id="Phobius"/>
    </source>
</evidence>
<keyword evidence="1" id="KW-0472">Membrane</keyword>